<reference evidence="5 6" key="1">
    <citation type="journal article" date="2023" name="Hortic Res">
        <title>Pangenome of water caltrop reveals structural variations and asymmetric subgenome divergence after allopolyploidization.</title>
        <authorList>
            <person name="Zhang X."/>
            <person name="Chen Y."/>
            <person name="Wang L."/>
            <person name="Yuan Y."/>
            <person name="Fang M."/>
            <person name="Shi L."/>
            <person name="Lu R."/>
            <person name="Comes H.P."/>
            <person name="Ma Y."/>
            <person name="Chen Y."/>
            <person name="Huang G."/>
            <person name="Zhou Y."/>
            <person name="Zheng Z."/>
            <person name="Qiu Y."/>
        </authorList>
    </citation>
    <scope>NUCLEOTIDE SEQUENCE [LARGE SCALE GENOMIC DNA]</scope>
    <source>
        <strain evidence="5">F231</strain>
    </source>
</reference>
<dbReference type="Proteomes" id="UP001346149">
    <property type="component" value="Unassembled WGS sequence"/>
</dbReference>
<keyword evidence="3" id="KW-0539">Nucleus</keyword>
<dbReference type="AlphaFoldDB" id="A0AAN7RFD1"/>
<evidence type="ECO:0000256" key="1">
    <source>
        <dbReference type="ARBA" id="ARBA00004123"/>
    </source>
</evidence>
<organism evidence="5 6">
    <name type="scientific">Trapa natans</name>
    <name type="common">Water chestnut</name>
    <dbReference type="NCBI Taxonomy" id="22666"/>
    <lineage>
        <taxon>Eukaryota</taxon>
        <taxon>Viridiplantae</taxon>
        <taxon>Streptophyta</taxon>
        <taxon>Embryophyta</taxon>
        <taxon>Tracheophyta</taxon>
        <taxon>Spermatophyta</taxon>
        <taxon>Magnoliopsida</taxon>
        <taxon>eudicotyledons</taxon>
        <taxon>Gunneridae</taxon>
        <taxon>Pentapetalae</taxon>
        <taxon>rosids</taxon>
        <taxon>malvids</taxon>
        <taxon>Myrtales</taxon>
        <taxon>Lythraceae</taxon>
        <taxon>Trapa</taxon>
    </lineage>
</organism>
<dbReference type="GO" id="GO:0003700">
    <property type="term" value="F:DNA-binding transcription factor activity"/>
    <property type="evidence" value="ECO:0007669"/>
    <property type="project" value="TreeGrafter"/>
</dbReference>
<evidence type="ECO:0000256" key="3">
    <source>
        <dbReference type="ARBA" id="ARBA00023242"/>
    </source>
</evidence>
<keyword evidence="6" id="KW-1185">Reference proteome</keyword>
<dbReference type="InterPro" id="IPR054502">
    <property type="entry name" value="bHLH-TF_ACT-like_plant"/>
</dbReference>
<proteinExistence type="predicted"/>
<accession>A0AAN7RFD1</accession>
<protein>
    <recommendedName>
        <fullName evidence="4">Plant bHLH transcription factor ACT-like domain-containing protein</fullName>
    </recommendedName>
</protein>
<gene>
    <name evidence="5" type="ORF">SAY86_013447</name>
</gene>
<dbReference type="Pfam" id="PF22754">
    <property type="entry name" value="bHLH-TF_ACT-like_plant"/>
    <property type="match status" value="1"/>
</dbReference>
<evidence type="ECO:0000313" key="6">
    <source>
        <dbReference type="Proteomes" id="UP001346149"/>
    </source>
</evidence>
<dbReference type="GO" id="GO:0005634">
    <property type="term" value="C:nucleus"/>
    <property type="evidence" value="ECO:0007669"/>
    <property type="project" value="UniProtKB-SubCell"/>
</dbReference>
<dbReference type="PANTHER" id="PTHR31945:SF15">
    <property type="entry name" value="TRANSCRIPTION FACTOR BHLH61-RELATED"/>
    <property type="match status" value="1"/>
</dbReference>
<comment type="subcellular location">
    <subcellularLocation>
        <location evidence="1">Nucleus</location>
    </subcellularLocation>
</comment>
<comment type="caution">
    <text evidence="5">The sequence shown here is derived from an EMBL/GenBank/DDBJ whole genome shotgun (WGS) entry which is preliminary data.</text>
</comment>
<keyword evidence="2" id="KW-0238">DNA-binding</keyword>
<feature type="domain" description="Plant bHLH transcription factor ACT-like" evidence="4">
    <location>
        <begin position="222"/>
        <end position="293"/>
    </location>
</feature>
<dbReference type="EMBL" id="JAXQNO010000007">
    <property type="protein sequence ID" value="KAK4795453.1"/>
    <property type="molecule type" value="Genomic_DNA"/>
</dbReference>
<dbReference type="CDD" id="cd04873">
    <property type="entry name" value="ACT_UUR-ACR-like"/>
    <property type="match status" value="1"/>
</dbReference>
<evidence type="ECO:0000256" key="2">
    <source>
        <dbReference type="ARBA" id="ARBA00023125"/>
    </source>
</evidence>
<sequence>MELYGQYASYPFQEWLSERRGDPPLWETLQLPTAHEMMDYDLQLLSAHSDCSFAGESPVVVDNFLLSSGSDGLSQTLHHHLDKNDGYYHLTDQFQAQHITDDVASYSPYGTEAGGIFPVYVDSYAVSSMVEEEVLCDDFEASMEILGACKMEPVYSPEYQPVPMDRTSILGDTIDYMKELLEKIHKLKDELDLGPNLFKVVQPHEDDKQKDIPVRSSPKFHVERRNEDTRVEICCSARPGLLLSTVNTLEALGLEIQQCIISCFNDFALQASCSEEQGQRSMATPQDMEQALFKNAGYGGRCLSTTSTFFWFSPFLKHSPEEGDVTFP</sequence>
<dbReference type="InterPro" id="IPR051358">
    <property type="entry name" value="TF_AMS/ICE1/BHLH6-like"/>
</dbReference>
<dbReference type="GO" id="GO:0043565">
    <property type="term" value="F:sequence-specific DNA binding"/>
    <property type="evidence" value="ECO:0007669"/>
    <property type="project" value="TreeGrafter"/>
</dbReference>
<evidence type="ECO:0000313" key="5">
    <source>
        <dbReference type="EMBL" id="KAK4795453.1"/>
    </source>
</evidence>
<dbReference type="PANTHER" id="PTHR31945">
    <property type="entry name" value="TRANSCRIPTION FACTOR SCREAM2-RELATED"/>
    <property type="match status" value="1"/>
</dbReference>
<name>A0AAN7RFD1_TRANT</name>
<evidence type="ECO:0000259" key="4">
    <source>
        <dbReference type="Pfam" id="PF22754"/>
    </source>
</evidence>